<dbReference type="CDD" id="cd01171">
    <property type="entry name" value="YXKO-related"/>
    <property type="match status" value="1"/>
</dbReference>
<dbReference type="Proteomes" id="UP001321506">
    <property type="component" value="Unassembled WGS sequence"/>
</dbReference>
<evidence type="ECO:0000256" key="4">
    <source>
        <dbReference type="ARBA" id="ARBA00023027"/>
    </source>
</evidence>
<feature type="binding site" evidence="6">
    <location>
        <position position="208"/>
    </location>
    <ligand>
        <name>AMP</name>
        <dbReference type="ChEBI" id="CHEBI:456215"/>
    </ligand>
</feature>
<dbReference type="Gene3D" id="3.40.1190.20">
    <property type="match status" value="1"/>
</dbReference>
<comment type="catalytic activity">
    <reaction evidence="6">
        <text>(6S)-NADHX + ADP = AMP + phosphate + NADH + H(+)</text>
        <dbReference type="Rhea" id="RHEA:32223"/>
        <dbReference type="ChEBI" id="CHEBI:15378"/>
        <dbReference type="ChEBI" id="CHEBI:43474"/>
        <dbReference type="ChEBI" id="CHEBI:57945"/>
        <dbReference type="ChEBI" id="CHEBI:64074"/>
        <dbReference type="ChEBI" id="CHEBI:456215"/>
        <dbReference type="ChEBI" id="CHEBI:456216"/>
        <dbReference type="EC" id="4.2.1.136"/>
    </reaction>
</comment>
<feature type="binding site" evidence="6">
    <location>
        <position position="209"/>
    </location>
    <ligand>
        <name>(6S)-NADPHX</name>
        <dbReference type="ChEBI" id="CHEBI:64076"/>
    </ligand>
</feature>
<comment type="cofactor">
    <cofactor evidence="6">
        <name>Mg(2+)</name>
        <dbReference type="ChEBI" id="CHEBI:18420"/>
    </cofactor>
</comment>
<dbReference type="EMBL" id="JASATX010000001">
    <property type="protein sequence ID" value="MDI2097424.1"/>
    <property type="molecule type" value="Genomic_DNA"/>
</dbReference>
<gene>
    <name evidence="6" type="primary">nnrD</name>
    <name evidence="8" type="ORF">QF206_00380</name>
</gene>
<keyword evidence="9" id="KW-1185">Reference proteome</keyword>
<accession>A0AAW6T1X8</accession>
<comment type="similarity">
    <text evidence="6">Belongs to the NnrD/CARKD family.</text>
</comment>
<dbReference type="GO" id="GO:0052856">
    <property type="term" value="F:NAD(P)HX epimerase activity"/>
    <property type="evidence" value="ECO:0007669"/>
    <property type="project" value="TreeGrafter"/>
</dbReference>
<dbReference type="GO" id="GO:0110051">
    <property type="term" value="P:metabolite repair"/>
    <property type="evidence" value="ECO:0007669"/>
    <property type="project" value="TreeGrafter"/>
</dbReference>
<comment type="catalytic activity">
    <reaction evidence="6">
        <text>(6S)-NADPHX + ADP = AMP + phosphate + NADPH + H(+)</text>
        <dbReference type="Rhea" id="RHEA:32235"/>
        <dbReference type="ChEBI" id="CHEBI:15378"/>
        <dbReference type="ChEBI" id="CHEBI:43474"/>
        <dbReference type="ChEBI" id="CHEBI:57783"/>
        <dbReference type="ChEBI" id="CHEBI:64076"/>
        <dbReference type="ChEBI" id="CHEBI:456215"/>
        <dbReference type="ChEBI" id="CHEBI:456216"/>
        <dbReference type="EC" id="4.2.1.136"/>
    </reaction>
</comment>
<evidence type="ECO:0000256" key="2">
    <source>
        <dbReference type="ARBA" id="ARBA00022840"/>
    </source>
</evidence>
<evidence type="ECO:0000313" key="8">
    <source>
        <dbReference type="EMBL" id="MDI2097424.1"/>
    </source>
</evidence>
<dbReference type="RefSeq" id="WP_281487221.1">
    <property type="nucleotide sequence ID" value="NZ_JASATX010000001.1"/>
</dbReference>
<dbReference type="PANTHER" id="PTHR12592:SF0">
    <property type="entry name" value="ATP-DEPENDENT (S)-NAD(P)H-HYDRATE DEHYDRATASE"/>
    <property type="match status" value="1"/>
</dbReference>
<feature type="binding site" evidence="6">
    <location>
        <position position="90"/>
    </location>
    <ligand>
        <name>(6S)-NADPHX</name>
        <dbReference type="ChEBI" id="CHEBI:64076"/>
    </ligand>
</feature>
<comment type="subunit">
    <text evidence="6">Homotetramer.</text>
</comment>
<comment type="function">
    <text evidence="6">Catalyzes the dehydration of the S-form of NAD(P)HX at the expense of ADP, which is converted to AMP. Together with NAD(P)HX epimerase, which catalyzes the epimerization of the S- and R-forms, the enzyme allows the repair of both epimers of NAD(P)HX, a damaged form of NAD(P)H that is a result of enzymatic or heat-dependent hydration.</text>
</comment>
<evidence type="ECO:0000259" key="7">
    <source>
        <dbReference type="PROSITE" id="PS51383"/>
    </source>
</evidence>
<proteinExistence type="inferred from homology"/>
<dbReference type="HAMAP" id="MF_01965">
    <property type="entry name" value="NADHX_dehydratase"/>
    <property type="match status" value="1"/>
</dbReference>
<evidence type="ECO:0000313" key="9">
    <source>
        <dbReference type="Proteomes" id="UP001321506"/>
    </source>
</evidence>
<dbReference type="SUPFAM" id="SSF53613">
    <property type="entry name" value="Ribokinase-like"/>
    <property type="match status" value="1"/>
</dbReference>
<feature type="binding site" evidence="6">
    <location>
        <position position="40"/>
    </location>
    <ligand>
        <name>(6S)-NADPHX</name>
        <dbReference type="ChEBI" id="CHEBI:64076"/>
    </ligand>
</feature>
<keyword evidence="4 6" id="KW-0520">NAD</keyword>
<keyword evidence="2 6" id="KW-0067">ATP-binding</keyword>
<comment type="caution">
    <text evidence="8">The sequence shown here is derived from an EMBL/GenBank/DDBJ whole genome shotgun (WGS) entry which is preliminary data.</text>
</comment>
<dbReference type="AlphaFoldDB" id="A0AAW6T1X8"/>
<keyword evidence="1 6" id="KW-0547">Nucleotide-binding</keyword>
<dbReference type="GO" id="GO:0052855">
    <property type="term" value="F:ADP-dependent NAD(P)H-hydrate dehydratase activity"/>
    <property type="evidence" value="ECO:0007669"/>
    <property type="project" value="UniProtKB-UniRule"/>
</dbReference>
<evidence type="ECO:0000256" key="1">
    <source>
        <dbReference type="ARBA" id="ARBA00022741"/>
    </source>
</evidence>
<sequence length="289" mass="29625">MRIWRPADAARHVTVPLEHDDKYSRGVLGIATGSESYPGAAVLGVDAALHTGVGMVRYVGPDAAGSLVLQRRPEAVRARGRVQAWLIGSGIDAEHRDASTERALREAFADGVPVVADAGALDLVVEGLHRSTGDPGRLIITPHAGELARMLGAARVDVVADPVAAAHEAARRWDCVVLLKGHLTVVAGGDVVVGARAATPWLATAGAGDALGGVLGAMLATRAARWEVEPANSADAAALVELAASAAVVHGIAANRASGGGPFTVLELCQHLPQVIAELAQLATREPEG</sequence>
<reference evidence="8 9" key="1">
    <citation type="submission" date="2023-04" db="EMBL/GenBank/DDBJ databases">
        <title>Klugiella caeni sp. nov. isolated from the sludge of biochemical tank.</title>
        <authorList>
            <person name="Geng K."/>
        </authorList>
    </citation>
    <scope>NUCLEOTIDE SEQUENCE [LARGE SCALE GENOMIC DNA]</scope>
    <source>
        <strain evidence="8 9">YN-L-19</strain>
    </source>
</reference>
<evidence type="ECO:0000256" key="6">
    <source>
        <dbReference type="HAMAP-Rule" id="MF_01965"/>
    </source>
</evidence>
<feature type="binding site" evidence="6">
    <location>
        <begin position="180"/>
        <end position="184"/>
    </location>
    <ligand>
        <name>AMP</name>
        <dbReference type="ChEBI" id="CHEBI:456215"/>
    </ligand>
</feature>
<dbReference type="GO" id="GO:0005524">
    <property type="term" value="F:ATP binding"/>
    <property type="evidence" value="ECO:0007669"/>
    <property type="project" value="UniProtKB-KW"/>
</dbReference>
<keyword evidence="5 6" id="KW-0456">Lyase</keyword>
<dbReference type="PROSITE" id="PS51383">
    <property type="entry name" value="YJEF_C_3"/>
    <property type="match status" value="1"/>
</dbReference>
<dbReference type="PANTHER" id="PTHR12592">
    <property type="entry name" value="ATP-DEPENDENT (S)-NAD(P)H-HYDRATE DEHYDRATASE FAMILY MEMBER"/>
    <property type="match status" value="1"/>
</dbReference>
<name>A0AAW6T1X8_9MICO</name>
<evidence type="ECO:0000256" key="3">
    <source>
        <dbReference type="ARBA" id="ARBA00022857"/>
    </source>
</evidence>
<dbReference type="Pfam" id="PF01256">
    <property type="entry name" value="Carb_kinase"/>
    <property type="match status" value="1"/>
</dbReference>
<dbReference type="InterPro" id="IPR029056">
    <property type="entry name" value="Ribokinase-like"/>
</dbReference>
<protein>
    <recommendedName>
        <fullName evidence="6">ADP-dependent (S)-NAD(P)H-hydrate dehydratase</fullName>
        <ecNumber evidence="6">4.2.1.136</ecNumber>
    </recommendedName>
    <alternativeName>
        <fullName evidence="6">ADP-dependent NAD(P)HX dehydratase</fullName>
    </alternativeName>
</protein>
<feature type="binding site" evidence="6">
    <location>
        <position position="143"/>
    </location>
    <ligand>
        <name>(6S)-NADPHX</name>
        <dbReference type="ChEBI" id="CHEBI:64076"/>
    </ligand>
</feature>
<organism evidence="8 9">
    <name type="scientific">Ruicaihuangia caeni</name>
    <dbReference type="NCBI Taxonomy" id="3042517"/>
    <lineage>
        <taxon>Bacteria</taxon>
        <taxon>Bacillati</taxon>
        <taxon>Actinomycetota</taxon>
        <taxon>Actinomycetes</taxon>
        <taxon>Micrococcales</taxon>
        <taxon>Microbacteriaceae</taxon>
        <taxon>Ruicaihuangia</taxon>
    </lineage>
</organism>
<evidence type="ECO:0000256" key="5">
    <source>
        <dbReference type="ARBA" id="ARBA00023239"/>
    </source>
</evidence>
<dbReference type="EC" id="4.2.1.136" evidence="6"/>
<keyword evidence="3 6" id="KW-0521">NADP</keyword>
<dbReference type="GO" id="GO:0046496">
    <property type="term" value="P:nicotinamide nucleotide metabolic process"/>
    <property type="evidence" value="ECO:0007669"/>
    <property type="project" value="UniProtKB-UniRule"/>
</dbReference>
<dbReference type="InterPro" id="IPR000631">
    <property type="entry name" value="CARKD"/>
</dbReference>
<feature type="domain" description="YjeF C-terminal" evidence="7">
    <location>
        <begin position="5"/>
        <end position="279"/>
    </location>
</feature>